<gene>
    <name evidence="2" type="ORF">NDU88_004619</name>
</gene>
<keyword evidence="1" id="KW-0812">Transmembrane</keyword>
<name>A0AAV7LLW7_PLEWA</name>
<organism evidence="2 3">
    <name type="scientific">Pleurodeles waltl</name>
    <name type="common">Iberian ribbed newt</name>
    <dbReference type="NCBI Taxonomy" id="8319"/>
    <lineage>
        <taxon>Eukaryota</taxon>
        <taxon>Metazoa</taxon>
        <taxon>Chordata</taxon>
        <taxon>Craniata</taxon>
        <taxon>Vertebrata</taxon>
        <taxon>Euteleostomi</taxon>
        <taxon>Amphibia</taxon>
        <taxon>Batrachia</taxon>
        <taxon>Caudata</taxon>
        <taxon>Salamandroidea</taxon>
        <taxon>Salamandridae</taxon>
        <taxon>Pleurodelinae</taxon>
        <taxon>Pleurodeles</taxon>
    </lineage>
</organism>
<sequence length="72" mass="8641">MSVAMEYFKKQRQRAGFTPRLLYENAVFLYLSYLDVYYRVWTKKKDSFRVISVKKARKWADAILIMYEGATS</sequence>
<protein>
    <submittedName>
        <fullName evidence="2">Uncharacterized protein</fullName>
    </submittedName>
</protein>
<keyword evidence="3" id="KW-1185">Reference proteome</keyword>
<evidence type="ECO:0000313" key="2">
    <source>
        <dbReference type="EMBL" id="KAJ1091495.1"/>
    </source>
</evidence>
<dbReference type="Proteomes" id="UP001066276">
    <property type="component" value="Chromosome 11"/>
</dbReference>
<proteinExistence type="predicted"/>
<keyword evidence="1" id="KW-0472">Membrane</keyword>
<evidence type="ECO:0000256" key="1">
    <source>
        <dbReference type="SAM" id="Phobius"/>
    </source>
</evidence>
<accession>A0AAV7LLW7</accession>
<dbReference type="AlphaFoldDB" id="A0AAV7LLW7"/>
<evidence type="ECO:0000313" key="3">
    <source>
        <dbReference type="Proteomes" id="UP001066276"/>
    </source>
</evidence>
<dbReference type="EMBL" id="JANPWB010000015">
    <property type="protein sequence ID" value="KAJ1091495.1"/>
    <property type="molecule type" value="Genomic_DNA"/>
</dbReference>
<feature type="transmembrane region" description="Helical" evidence="1">
    <location>
        <begin position="21"/>
        <end position="40"/>
    </location>
</feature>
<keyword evidence="1" id="KW-1133">Transmembrane helix</keyword>
<comment type="caution">
    <text evidence="2">The sequence shown here is derived from an EMBL/GenBank/DDBJ whole genome shotgun (WGS) entry which is preliminary data.</text>
</comment>
<reference evidence="2" key="1">
    <citation type="journal article" date="2022" name="bioRxiv">
        <title>Sequencing and chromosome-scale assembly of the giantPleurodeles waltlgenome.</title>
        <authorList>
            <person name="Brown T."/>
            <person name="Elewa A."/>
            <person name="Iarovenko S."/>
            <person name="Subramanian E."/>
            <person name="Araus A.J."/>
            <person name="Petzold A."/>
            <person name="Susuki M."/>
            <person name="Suzuki K.-i.T."/>
            <person name="Hayashi T."/>
            <person name="Toyoda A."/>
            <person name="Oliveira C."/>
            <person name="Osipova E."/>
            <person name="Leigh N.D."/>
            <person name="Simon A."/>
            <person name="Yun M.H."/>
        </authorList>
    </citation>
    <scope>NUCLEOTIDE SEQUENCE</scope>
    <source>
        <strain evidence="2">20211129_DDA</strain>
        <tissue evidence="2">Liver</tissue>
    </source>
</reference>